<feature type="transmembrane region" description="Helical" evidence="8">
    <location>
        <begin position="317"/>
        <end position="342"/>
    </location>
</feature>
<dbReference type="Pfam" id="PF12704">
    <property type="entry name" value="MacB_PCD"/>
    <property type="match status" value="1"/>
</dbReference>
<dbReference type="InterPro" id="IPR025857">
    <property type="entry name" value="MacB_PCD"/>
</dbReference>
<dbReference type="GO" id="GO:0005886">
    <property type="term" value="C:plasma membrane"/>
    <property type="evidence" value="ECO:0007669"/>
    <property type="project" value="UniProtKB-SubCell"/>
</dbReference>
<keyword evidence="5 8" id="KW-0472">Membrane</keyword>
<dbReference type="Pfam" id="PF02687">
    <property type="entry name" value="FtsX"/>
    <property type="match status" value="1"/>
</dbReference>
<dbReference type="InterPro" id="IPR050250">
    <property type="entry name" value="Macrolide_Exporter_MacB"/>
</dbReference>
<dbReference type="OrthoDB" id="9770036at2"/>
<evidence type="ECO:0000256" key="2">
    <source>
        <dbReference type="ARBA" id="ARBA00022475"/>
    </source>
</evidence>
<feature type="region of interest" description="Disordered" evidence="7">
    <location>
        <begin position="103"/>
        <end position="122"/>
    </location>
</feature>
<evidence type="ECO:0000256" key="3">
    <source>
        <dbReference type="ARBA" id="ARBA00022692"/>
    </source>
</evidence>
<evidence type="ECO:0000256" key="4">
    <source>
        <dbReference type="ARBA" id="ARBA00022989"/>
    </source>
</evidence>
<feature type="domain" description="MacB-like periplasmic core" evidence="10">
    <location>
        <begin position="59"/>
        <end position="283"/>
    </location>
</feature>
<feature type="transmembrane region" description="Helical" evidence="8">
    <location>
        <begin position="60"/>
        <end position="79"/>
    </location>
</feature>
<evidence type="ECO:0000256" key="5">
    <source>
        <dbReference type="ARBA" id="ARBA00023136"/>
    </source>
</evidence>
<feature type="compositionally biased region" description="Polar residues" evidence="7">
    <location>
        <begin position="113"/>
        <end position="122"/>
    </location>
</feature>
<evidence type="ECO:0000259" key="10">
    <source>
        <dbReference type="Pfam" id="PF12704"/>
    </source>
</evidence>
<dbReference type="GO" id="GO:0022857">
    <property type="term" value="F:transmembrane transporter activity"/>
    <property type="evidence" value="ECO:0007669"/>
    <property type="project" value="TreeGrafter"/>
</dbReference>
<accession>A0A4P6JHZ4</accession>
<keyword evidence="2" id="KW-1003">Cell membrane</keyword>
<dbReference type="Proteomes" id="UP000290365">
    <property type="component" value="Chromosome"/>
</dbReference>
<evidence type="ECO:0000259" key="9">
    <source>
        <dbReference type="Pfam" id="PF02687"/>
    </source>
</evidence>
<feature type="transmembrane region" description="Helical" evidence="8">
    <location>
        <begin position="369"/>
        <end position="395"/>
    </location>
</feature>
<evidence type="ECO:0000256" key="6">
    <source>
        <dbReference type="ARBA" id="ARBA00038076"/>
    </source>
</evidence>
<keyword evidence="3 8" id="KW-0812">Transmembrane</keyword>
<keyword evidence="4 8" id="KW-1133">Transmembrane helix</keyword>
<dbReference type="KEGG" id="kbs:EPA93_01145"/>
<evidence type="ECO:0000256" key="8">
    <source>
        <dbReference type="SAM" id="Phobius"/>
    </source>
</evidence>
<comment type="similarity">
    <text evidence="6">Belongs to the ABC-4 integral membrane protein family.</text>
</comment>
<organism evidence="11 12">
    <name type="scientific">Ktedonosporobacter rubrisoli</name>
    <dbReference type="NCBI Taxonomy" id="2509675"/>
    <lineage>
        <taxon>Bacteria</taxon>
        <taxon>Bacillati</taxon>
        <taxon>Chloroflexota</taxon>
        <taxon>Ktedonobacteria</taxon>
        <taxon>Ktedonobacterales</taxon>
        <taxon>Ktedonosporobacteraceae</taxon>
        <taxon>Ktedonosporobacter</taxon>
    </lineage>
</organism>
<dbReference type="PANTHER" id="PTHR30572:SF4">
    <property type="entry name" value="ABC TRANSPORTER PERMEASE YTRF"/>
    <property type="match status" value="1"/>
</dbReference>
<dbReference type="RefSeq" id="WP_129885267.1">
    <property type="nucleotide sequence ID" value="NZ_CP035758.1"/>
</dbReference>
<comment type="subcellular location">
    <subcellularLocation>
        <location evidence="1">Cell membrane</location>
        <topology evidence="1">Multi-pass membrane protein</topology>
    </subcellularLocation>
</comment>
<feature type="region of interest" description="Disordered" evidence="7">
    <location>
        <begin position="1"/>
        <end position="20"/>
    </location>
</feature>
<proteinExistence type="inferred from homology"/>
<protein>
    <submittedName>
        <fullName evidence="11">FtsX-like permease family protein</fullName>
    </submittedName>
</protein>
<reference evidence="11 12" key="1">
    <citation type="submission" date="2019-01" db="EMBL/GenBank/DDBJ databases">
        <title>Ktedonosporobacter rubrisoli SCAWS-G2.</title>
        <authorList>
            <person name="Huang Y."/>
            <person name="Yan B."/>
        </authorList>
    </citation>
    <scope>NUCLEOTIDE SEQUENCE [LARGE SCALE GENOMIC DNA]</scope>
    <source>
        <strain evidence="11 12">SCAWS-G2</strain>
    </source>
</reference>
<sequence length="444" mass="47258">MDTSAGLRDPTASAEAAGSSQRYPGLLAPLKRQDFDRTGKLLTNIVIAFQALWANRLRSLLTTLGIFIGVAAVIAAMLLTGGVGAKITNTINEMGTNTVTIAPGPDTEAKKGNGSSTAPATPSLTLADTQAMATLPHVTEADAMSSTKEQVIYANQNWSTSIEGVSAGYPQMQGWQLVEGAWFTSADDSSARAVALLGDTVYHQLFTTSGVDPIGKNIRIRDQIFRVSGILHAEGGGTSTDDLVFVPIEAMQYRLKNTSYVDQIMVQVDDASNIDIAQQAITELLAQRHHIKIGQDNDFHLTNSVQLLEVASQFTSILTALLVGVASISLTVGGVGIMNMMIVSVTERTREIGVRLSLGAQRQDIRNQFLIEALILSLLGGLIGLLFGTLIGYGITSLLQLPFVITPTVVLMPFAISSAIGIIFGFYPAARAARLDPIEALRSL</sequence>
<evidence type="ECO:0000256" key="1">
    <source>
        <dbReference type="ARBA" id="ARBA00004651"/>
    </source>
</evidence>
<keyword evidence="12" id="KW-1185">Reference proteome</keyword>
<gene>
    <name evidence="11" type="ORF">EPA93_01145</name>
</gene>
<feature type="domain" description="ABC3 transporter permease C-terminal" evidence="9">
    <location>
        <begin position="325"/>
        <end position="437"/>
    </location>
</feature>
<evidence type="ECO:0000313" key="11">
    <source>
        <dbReference type="EMBL" id="QBD74668.1"/>
    </source>
</evidence>
<dbReference type="EMBL" id="CP035758">
    <property type="protein sequence ID" value="QBD74668.1"/>
    <property type="molecule type" value="Genomic_DNA"/>
</dbReference>
<feature type="transmembrane region" description="Helical" evidence="8">
    <location>
        <begin position="401"/>
        <end position="427"/>
    </location>
</feature>
<evidence type="ECO:0000256" key="7">
    <source>
        <dbReference type="SAM" id="MobiDB-lite"/>
    </source>
</evidence>
<dbReference type="InterPro" id="IPR003838">
    <property type="entry name" value="ABC3_permease_C"/>
</dbReference>
<dbReference type="PANTHER" id="PTHR30572">
    <property type="entry name" value="MEMBRANE COMPONENT OF TRANSPORTER-RELATED"/>
    <property type="match status" value="1"/>
</dbReference>
<name>A0A4P6JHZ4_KTERU</name>
<dbReference type="AlphaFoldDB" id="A0A4P6JHZ4"/>
<evidence type="ECO:0000313" key="12">
    <source>
        <dbReference type="Proteomes" id="UP000290365"/>
    </source>
</evidence>